<gene>
    <name evidence="2" type="ORF">MPIPNATIZW_LOCUS11306</name>
</gene>
<dbReference type="EMBL" id="OY882860">
    <property type="protein sequence ID" value="CAK6443000.1"/>
    <property type="molecule type" value="Genomic_DNA"/>
</dbReference>
<feature type="compositionally biased region" description="Low complexity" evidence="1">
    <location>
        <begin position="67"/>
        <end position="76"/>
    </location>
</feature>
<organism evidence="2 3">
    <name type="scientific">Pipistrellus nathusii</name>
    <name type="common">Nathusius' pipistrelle</name>
    <dbReference type="NCBI Taxonomy" id="59473"/>
    <lineage>
        <taxon>Eukaryota</taxon>
        <taxon>Metazoa</taxon>
        <taxon>Chordata</taxon>
        <taxon>Craniata</taxon>
        <taxon>Vertebrata</taxon>
        <taxon>Euteleostomi</taxon>
        <taxon>Mammalia</taxon>
        <taxon>Eutheria</taxon>
        <taxon>Laurasiatheria</taxon>
        <taxon>Chiroptera</taxon>
        <taxon>Yangochiroptera</taxon>
        <taxon>Vespertilionidae</taxon>
        <taxon>Pipistrellus</taxon>
    </lineage>
</organism>
<accession>A0ABN9ZXN3</accession>
<name>A0ABN9ZXN3_PIPNA</name>
<sequence>MAAGGDGVLHLVGPTRNRSVGLGDVSPADPAAARHSARDSLLPASAWGPRRPRPRSHPEGQDGGPGAPLEPGPLRVSGRRRRPPASPPSGGVGFNGSWPNTI</sequence>
<protein>
    <submittedName>
        <fullName evidence="2">Uncharacterized protein</fullName>
    </submittedName>
</protein>
<evidence type="ECO:0000313" key="3">
    <source>
        <dbReference type="Proteomes" id="UP001314169"/>
    </source>
</evidence>
<evidence type="ECO:0000256" key="1">
    <source>
        <dbReference type="SAM" id="MobiDB-lite"/>
    </source>
</evidence>
<reference evidence="2" key="1">
    <citation type="submission" date="2023-12" db="EMBL/GenBank/DDBJ databases">
        <authorList>
            <person name="Brown T."/>
        </authorList>
    </citation>
    <scope>NUCLEOTIDE SEQUENCE</scope>
</reference>
<proteinExistence type="predicted"/>
<dbReference type="Proteomes" id="UP001314169">
    <property type="component" value="Chromosome 3"/>
</dbReference>
<evidence type="ECO:0000313" key="2">
    <source>
        <dbReference type="EMBL" id="CAK6443000.1"/>
    </source>
</evidence>
<feature type="region of interest" description="Disordered" evidence="1">
    <location>
        <begin position="1"/>
        <end position="102"/>
    </location>
</feature>
<keyword evidence="3" id="KW-1185">Reference proteome</keyword>